<dbReference type="PROSITE" id="PS00138">
    <property type="entry name" value="SUBTILASE_SER"/>
    <property type="match status" value="1"/>
</dbReference>
<evidence type="ECO:0000256" key="4">
    <source>
        <dbReference type="ARBA" id="ARBA00022670"/>
    </source>
</evidence>
<dbReference type="InterPro" id="IPR051048">
    <property type="entry name" value="Peptidase_S8/S53_subtilisin"/>
</dbReference>
<dbReference type="Pfam" id="PF11721">
    <property type="entry name" value="Malectin"/>
    <property type="match status" value="1"/>
</dbReference>
<reference evidence="13" key="1">
    <citation type="journal article" date="2014" name="Int. J. Syst. Evol. Microbiol.">
        <title>Complete genome sequence of Corynebacterium casei LMG S-19264T (=DSM 44701T), isolated from a smear-ripened cheese.</title>
        <authorList>
            <consortium name="US DOE Joint Genome Institute (JGI-PGF)"/>
            <person name="Walter F."/>
            <person name="Albersmeier A."/>
            <person name="Kalinowski J."/>
            <person name="Ruckert C."/>
        </authorList>
    </citation>
    <scope>NUCLEOTIDE SEQUENCE</scope>
    <source>
        <strain evidence="13">JCM 4122</strain>
    </source>
</reference>
<name>A0A919BB32_STRFL</name>
<evidence type="ECO:0000256" key="10">
    <source>
        <dbReference type="SAM" id="SignalP"/>
    </source>
</evidence>
<dbReference type="Pfam" id="PF00082">
    <property type="entry name" value="Peptidase_S8"/>
    <property type="match status" value="1"/>
</dbReference>
<dbReference type="InterPro" id="IPR008979">
    <property type="entry name" value="Galactose-bd-like_sf"/>
</dbReference>
<dbReference type="InterPro" id="IPR013784">
    <property type="entry name" value="Carb-bd-like_fold"/>
</dbReference>
<dbReference type="Pfam" id="PF13620">
    <property type="entry name" value="CarboxypepD_reg"/>
    <property type="match status" value="1"/>
</dbReference>
<keyword evidence="10" id="KW-0732">Signal</keyword>
<dbReference type="PANTHER" id="PTHR43399">
    <property type="entry name" value="SUBTILISIN-RELATED"/>
    <property type="match status" value="1"/>
</dbReference>
<sequence>MLTAAATAVPLAAGALPAQARNEPAPYSAYRAKSEAKVVEQFADEEKVTFWVDLASEADDSSARAAKGKPAKAAAVYRAKTAFAKKSQAGVIALAEEAGATYQSFWISNTVKITGDRALAEKIAARSDVTAIEADDPVMVPDPLPGTTEVPRVNAVEWGVDRINAPKIWSDLGIRGEGVVVGSIDTGVQFDHPALASKYRGLKIDGSYDHAYNWFDPGGTCPTSAPCDNNGHGTHTVGTMVGDDGGSNRIGVAPGAQWIAAKGCGTSSCSQADLLASGQWMLAPTDASGANPRPDLAPDVINNSWGADIIDTWYKDLVQAWRDAGIFPAFSNGNNGVEGCNTAGSPGNYSNSYASGAFDSNNAIASFSSRGTGEDGIVKPNIAAPGANVRSAAPGGGYTVKSGTSMASPHTAATVALMWAASPALRGDVVATERILNETAIDTADLSCGGTAEFNNVWGEGRLDALAAVEASPRGALGAIGGKVGSGGSGVAGATVTLDGPMKSTLTTGADGSYGVPKVLVGDYKVTVSKFGYHSTESTVTIVENGTATKDFSLEKAPDATISGTVRTEGGAEAGAAVVVQGTPVKTVTAADGTYSMTLPTGAYTIAVTPVSRCATATTVRVELTAPMGKDFHLASREDGFGTTCAVGTAAFPAGDTKLAITNPTAGAATLDLPFPVALYGRTYRSANATVKGVLAFGTPSITSANVSLPSTGVPNGVLYPFWDNLQIDTGSSDSGVYWAIRGTAPHRSVVVEWRDLQFISAAAQRISFSAVIGEDGTVSYHYKDIDSGTYENGSSATIGVEDHTGMDALQYSFNQPAVANGLSVSFSTGRSAVLAGRVTDENDGKAVEGATVKVGKGGTDIATGTTGADGSYLLQVPAGSTEEAYDIAVSAEHYSGATATREVKARGIAVADAVLKTALVKASADQYTVVVPAEQTRTRTLTLTNEGTTTPYAVKEKDSAAWVTIAATSGTLAKGATQKVGLLFDTRGATPGTVLSGTLLITSESGRVPVIEIPLKIVVPAYQAALDTGATGSVTDLRGDAWGPDRAYKAGSYGYIGSGGMSSTKKTISGTNEQELYRTARTGAQEYRFDNVPDGVYRIELGFAEVSGTKPGARVVDLLAEGREFVSNLDIALEAGTFTALDKTITVKVTDGQLNVRLSAIHGKSLVNSVRVTQRPDLAG</sequence>
<evidence type="ECO:0000256" key="2">
    <source>
        <dbReference type="ARBA" id="ARBA00011073"/>
    </source>
</evidence>
<organism evidence="13 14">
    <name type="scientific">Streptomyces filamentosus</name>
    <name type="common">Streptomyces roseosporus</name>
    <dbReference type="NCBI Taxonomy" id="67294"/>
    <lineage>
        <taxon>Bacteria</taxon>
        <taxon>Bacillati</taxon>
        <taxon>Actinomycetota</taxon>
        <taxon>Actinomycetes</taxon>
        <taxon>Kitasatosporales</taxon>
        <taxon>Streptomycetaceae</taxon>
        <taxon>Streptomyces</taxon>
    </lineage>
</organism>
<keyword evidence="14" id="KW-1185">Reference proteome</keyword>
<comment type="catalytic activity">
    <reaction evidence="1">
        <text>Endohydrolysis of (1-&gt;4)-alpha-D-glucosidic linkages in polysaccharides containing three or more (1-&gt;4)-alpha-linked D-glucose units.</text>
        <dbReference type="EC" id="3.2.1.1"/>
    </reaction>
</comment>
<evidence type="ECO:0000313" key="13">
    <source>
        <dbReference type="EMBL" id="GHF77394.1"/>
    </source>
</evidence>
<dbReference type="InterPro" id="IPR036852">
    <property type="entry name" value="Peptidase_S8/S53_dom_sf"/>
</dbReference>
<dbReference type="GO" id="GO:0004252">
    <property type="term" value="F:serine-type endopeptidase activity"/>
    <property type="evidence" value="ECO:0007669"/>
    <property type="project" value="UniProtKB-UniRule"/>
</dbReference>
<dbReference type="SUPFAM" id="SSF52743">
    <property type="entry name" value="Subtilisin-like"/>
    <property type="match status" value="1"/>
</dbReference>
<dbReference type="InterPro" id="IPR015500">
    <property type="entry name" value="Peptidase_S8_subtilisin-rel"/>
</dbReference>
<dbReference type="InterPro" id="IPR013783">
    <property type="entry name" value="Ig-like_fold"/>
</dbReference>
<dbReference type="CDD" id="cd07481">
    <property type="entry name" value="Peptidases_S8_BacillopeptidaseF-like"/>
    <property type="match status" value="1"/>
</dbReference>
<dbReference type="InterPro" id="IPR023828">
    <property type="entry name" value="Peptidase_S8_Ser-AS"/>
</dbReference>
<dbReference type="InterPro" id="IPR008969">
    <property type="entry name" value="CarboxyPept-like_regulatory"/>
</dbReference>
<dbReference type="PANTHER" id="PTHR43399:SF4">
    <property type="entry name" value="CELL WALL-ASSOCIATED PROTEASE"/>
    <property type="match status" value="1"/>
</dbReference>
<feature type="signal peptide" evidence="10">
    <location>
        <begin position="1"/>
        <end position="20"/>
    </location>
</feature>
<proteinExistence type="inferred from homology"/>
<dbReference type="RefSeq" id="WP_229915142.1">
    <property type="nucleotide sequence ID" value="NZ_BNBE01000001.1"/>
</dbReference>
<evidence type="ECO:0000256" key="8">
    <source>
        <dbReference type="PIRSR" id="PIRSR615500-1"/>
    </source>
</evidence>
<reference evidence="13" key="2">
    <citation type="submission" date="2020-09" db="EMBL/GenBank/DDBJ databases">
        <authorList>
            <person name="Sun Q."/>
            <person name="Ohkuma M."/>
        </authorList>
    </citation>
    <scope>NUCLEOTIDE SEQUENCE</scope>
    <source>
        <strain evidence="13">JCM 4122</strain>
    </source>
</reference>
<dbReference type="EMBL" id="BNBE01000001">
    <property type="protein sequence ID" value="GHF77394.1"/>
    <property type="molecule type" value="Genomic_DNA"/>
</dbReference>
<dbReference type="InterPro" id="IPR033857">
    <property type="entry name" value="Bacillopeptidase_F"/>
</dbReference>
<gene>
    <name evidence="13" type="ORF">GCM10017667_00850</name>
</gene>
<evidence type="ECO:0000256" key="7">
    <source>
        <dbReference type="ARBA" id="ARBA00030238"/>
    </source>
</evidence>
<keyword evidence="5 9" id="KW-0378">Hydrolase</keyword>
<dbReference type="Gene3D" id="3.40.50.200">
    <property type="entry name" value="Peptidase S8/S53 domain"/>
    <property type="match status" value="1"/>
</dbReference>
<dbReference type="GO" id="GO:0004556">
    <property type="term" value="F:alpha-amylase activity"/>
    <property type="evidence" value="ECO:0007669"/>
    <property type="project" value="UniProtKB-EC"/>
</dbReference>
<keyword evidence="6 9" id="KW-0720">Serine protease</keyword>
<feature type="active site" description="Charge relay system" evidence="8 9">
    <location>
        <position position="232"/>
    </location>
</feature>
<feature type="domain" description="Malectin" evidence="12">
    <location>
        <begin position="1026"/>
        <end position="1179"/>
    </location>
</feature>
<dbReference type="InterPro" id="IPR000209">
    <property type="entry name" value="Peptidase_S8/S53_dom"/>
</dbReference>
<dbReference type="SUPFAM" id="SSF49452">
    <property type="entry name" value="Starch-binding domain-like"/>
    <property type="match status" value="1"/>
</dbReference>
<evidence type="ECO:0000259" key="12">
    <source>
        <dbReference type="Pfam" id="PF11721"/>
    </source>
</evidence>
<dbReference type="GO" id="GO:0005975">
    <property type="term" value="P:carbohydrate metabolic process"/>
    <property type="evidence" value="ECO:0007669"/>
    <property type="project" value="UniProtKB-ARBA"/>
</dbReference>
<protein>
    <recommendedName>
        <fullName evidence="3">alpha-amylase</fullName>
        <ecNumber evidence="3">3.2.1.1</ecNumber>
    </recommendedName>
    <alternativeName>
        <fullName evidence="7">1,4-alpha-D-glucan glucanohydrolase</fullName>
    </alternativeName>
</protein>
<dbReference type="SUPFAM" id="SSF49464">
    <property type="entry name" value="Carboxypeptidase regulatory domain-like"/>
    <property type="match status" value="2"/>
</dbReference>
<evidence type="ECO:0000313" key="14">
    <source>
        <dbReference type="Proteomes" id="UP000632849"/>
    </source>
</evidence>
<dbReference type="Gene3D" id="2.60.40.1120">
    <property type="entry name" value="Carboxypeptidase-like, regulatory domain"/>
    <property type="match status" value="3"/>
</dbReference>
<evidence type="ECO:0000256" key="1">
    <source>
        <dbReference type="ARBA" id="ARBA00000548"/>
    </source>
</evidence>
<comment type="similarity">
    <text evidence="2 9">Belongs to the peptidase S8 family.</text>
</comment>
<evidence type="ECO:0000256" key="3">
    <source>
        <dbReference type="ARBA" id="ARBA00012595"/>
    </source>
</evidence>
<dbReference type="GO" id="GO:0006508">
    <property type="term" value="P:proteolysis"/>
    <property type="evidence" value="ECO:0007669"/>
    <property type="project" value="UniProtKB-KW"/>
</dbReference>
<dbReference type="Gene3D" id="2.60.40.10">
    <property type="entry name" value="Immunoglobulins"/>
    <property type="match status" value="1"/>
</dbReference>
<dbReference type="GO" id="GO:0030246">
    <property type="term" value="F:carbohydrate binding"/>
    <property type="evidence" value="ECO:0007669"/>
    <property type="project" value="InterPro"/>
</dbReference>
<dbReference type="EC" id="3.2.1.1" evidence="3"/>
<feature type="active site" description="Charge relay system" evidence="8 9">
    <location>
        <position position="185"/>
    </location>
</feature>
<keyword evidence="4 9" id="KW-0645">Protease</keyword>
<feature type="chain" id="PRO_5037506518" description="alpha-amylase" evidence="10">
    <location>
        <begin position="21"/>
        <end position="1181"/>
    </location>
</feature>
<evidence type="ECO:0000256" key="6">
    <source>
        <dbReference type="ARBA" id="ARBA00022825"/>
    </source>
</evidence>
<dbReference type="SUPFAM" id="SSF49785">
    <property type="entry name" value="Galactose-binding domain-like"/>
    <property type="match status" value="1"/>
</dbReference>
<evidence type="ECO:0000259" key="11">
    <source>
        <dbReference type="Pfam" id="PF00082"/>
    </source>
</evidence>
<dbReference type="PROSITE" id="PS51892">
    <property type="entry name" value="SUBTILASE"/>
    <property type="match status" value="1"/>
</dbReference>
<comment type="caution">
    <text evidence="13">The sequence shown here is derived from an EMBL/GenBank/DDBJ whole genome shotgun (WGS) entry which is preliminary data.</text>
</comment>
<accession>A0A919BB32</accession>
<dbReference type="AlphaFoldDB" id="A0A919BB32"/>
<dbReference type="Gene3D" id="2.60.120.430">
    <property type="entry name" value="Galactose-binding lectin"/>
    <property type="match status" value="1"/>
</dbReference>
<evidence type="ECO:0000256" key="5">
    <source>
        <dbReference type="ARBA" id="ARBA00022801"/>
    </source>
</evidence>
<dbReference type="InterPro" id="IPR021720">
    <property type="entry name" value="Malectin_dom"/>
</dbReference>
<feature type="domain" description="Peptidase S8/S53" evidence="11">
    <location>
        <begin position="176"/>
        <end position="452"/>
    </location>
</feature>
<dbReference type="Proteomes" id="UP000632849">
    <property type="component" value="Unassembled WGS sequence"/>
</dbReference>
<evidence type="ECO:0000256" key="9">
    <source>
        <dbReference type="PROSITE-ProRule" id="PRU01240"/>
    </source>
</evidence>
<feature type="active site" description="Charge relay system" evidence="8 9">
    <location>
        <position position="405"/>
    </location>
</feature>
<dbReference type="PRINTS" id="PR00723">
    <property type="entry name" value="SUBTILISIN"/>
</dbReference>